<dbReference type="RefSeq" id="WP_347950198.1">
    <property type="nucleotide sequence ID" value="NZ_JBDXMI010000014.1"/>
</dbReference>
<dbReference type="EMBL" id="JBDXMI010000014">
    <property type="protein sequence ID" value="MEO9387173.1"/>
    <property type="molecule type" value="Genomic_DNA"/>
</dbReference>
<accession>A0ABV0J191</accession>
<dbReference type="Proteomes" id="UP001462502">
    <property type="component" value="Unassembled WGS sequence"/>
</dbReference>
<dbReference type="Pfam" id="PF19268">
    <property type="entry name" value="CIS_TMP"/>
    <property type="match status" value="1"/>
</dbReference>
<keyword evidence="3" id="KW-1185">Reference proteome</keyword>
<sequence length="579" mass="64276">RANCRRQSKAAAAKSWRAGCGTARRSRLPLQPDSPRAREAVRALRAGDDWPAPRQLAQRLAQALSHWPRLAAWLRQLREAEQTLEPAALDAALLLWLADAQRLLPPQGAGWPQRSGDAIHRLRLALRELPADAAAPLGHALRQRLEQAAQSQLDPRALCDLAALPRFLASPALPARLADQIERFLAVAAPNLAWRRKLGRQLRLWSEGKSVAADYAWEHDCRGFLAGWRPRLQALPPSPVRDAALAQCAPAADRKRLAAALYALEKLLPALLDAHPQLPASPHLAAQLRRRRLKLWRGGVAAWQPLADTLAAQSANTDGIPGLWPDALALPEDELETRLRQQRDPALLRLWQAARAARRPLRGEERRQWQQAAASLQQLLDGQSLDEDSRFWADDAGLALLWPFLPELFRRCGWLDDGQRWRDEHSQRKAWRALAGLLGRDEDQEQGYTARVLLGLEIDEPLADAPELSDAERGHLDEAVAAIEQAWAAALPAMPLRDGIAPLFLRRAGIWRLSQAGWQLTAQDAAQDVLLARLPWSLGVVMLPWLDGLITVNWPRPAIPAAPPEDADPAHPDQEPNHA</sequence>
<dbReference type="InterPro" id="IPR045538">
    <property type="entry name" value="CIS_TMP"/>
</dbReference>
<proteinExistence type="predicted"/>
<evidence type="ECO:0000313" key="2">
    <source>
        <dbReference type="EMBL" id="MEO9387173.1"/>
    </source>
</evidence>
<organism evidence="2 3">
    <name type="scientific">Chromobacterium phragmitis</name>
    <dbReference type="NCBI Taxonomy" id="2202141"/>
    <lineage>
        <taxon>Bacteria</taxon>
        <taxon>Pseudomonadati</taxon>
        <taxon>Pseudomonadota</taxon>
        <taxon>Betaproteobacteria</taxon>
        <taxon>Neisseriales</taxon>
        <taxon>Chromobacteriaceae</taxon>
        <taxon>Chromobacterium</taxon>
    </lineage>
</organism>
<protein>
    <submittedName>
        <fullName evidence="2">Contractile injection system tape measure protein</fullName>
    </submittedName>
</protein>
<comment type="caution">
    <text evidence="2">The sequence shown here is derived from an EMBL/GenBank/DDBJ whole genome shotgun (WGS) entry which is preliminary data.</text>
</comment>
<feature type="non-terminal residue" evidence="2">
    <location>
        <position position="1"/>
    </location>
</feature>
<evidence type="ECO:0000256" key="1">
    <source>
        <dbReference type="SAM" id="MobiDB-lite"/>
    </source>
</evidence>
<feature type="region of interest" description="Disordered" evidence="1">
    <location>
        <begin position="560"/>
        <end position="579"/>
    </location>
</feature>
<name>A0ABV0J191_9NEIS</name>
<gene>
    <name evidence="2" type="ORF">ABI908_24050</name>
</gene>
<feature type="compositionally biased region" description="Basic and acidic residues" evidence="1">
    <location>
        <begin position="568"/>
        <end position="579"/>
    </location>
</feature>
<evidence type="ECO:0000313" key="3">
    <source>
        <dbReference type="Proteomes" id="UP001462502"/>
    </source>
</evidence>
<reference evidence="2 3" key="1">
    <citation type="submission" date="2024-05" db="EMBL/GenBank/DDBJ databases">
        <authorList>
            <person name="De Oliveira J.P."/>
            <person name="Noriler S.A."/>
            <person name="De Oliveira A.G."/>
            <person name="Sipoli D.S."/>
        </authorList>
    </citation>
    <scope>NUCLEOTIDE SEQUENCE [LARGE SCALE GENOMIC DNA]</scope>
    <source>
        <strain evidence="2 3">LABIM192</strain>
    </source>
</reference>